<keyword evidence="1" id="KW-1133">Transmembrane helix</keyword>
<keyword evidence="3" id="KW-1185">Reference proteome</keyword>
<gene>
    <name evidence="2" type="ORF">B0I35DRAFT_129275</name>
</gene>
<sequence>MVLGVGPAPFFSSIFFLPFHFLIAFIAWVTTEMCSPFLFSTGDCSLVLFYFPFALFMYEKCLSLCYQGVKRTLDS</sequence>
<evidence type="ECO:0000313" key="2">
    <source>
        <dbReference type="EMBL" id="KAH7326227.1"/>
    </source>
</evidence>
<protein>
    <submittedName>
        <fullName evidence="2">Uncharacterized protein</fullName>
    </submittedName>
</protein>
<evidence type="ECO:0000313" key="3">
    <source>
        <dbReference type="Proteomes" id="UP000813444"/>
    </source>
</evidence>
<dbReference type="EMBL" id="JAGPNK010000002">
    <property type="protein sequence ID" value="KAH7326227.1"/>
    <property type="molecule type" value="Genomic_DNA"/>
</dbReference>
<feature type="transmembrane region" description="Helical" evidence="1">
    <location>
        <begin position="37"/>
        <end position="58"/>
    </location>
</feature>
<organism evidence="2 3">
    <name type="scientific">Stachybotrys elegans</name>
    <dbReference type="NCBI Taxonomy" id="80388"/>
    <lineage>
        <taxon>Eukaryota</taxon>
        <taxon>Fungi</taxon>
        <taxon>Dikarya</taxon>
        <taxon>Ascomycota</taxon>
        <taxon>Pezizomycotina</taxon>
        <taxon>Sordariomycetes</taxon>
        <taxon>Hypocreomycetidae</taxon>
        <taxon>Hypocreales</taxon>
        <taxon>Stachybotryaceae</taxon>
        <taxon>Stachybotrys</taxon>
    </lineage>
</organism>
<evidence type="ECO:0000256" key="1">
    <source>
        <dbReference type="SAM" id="Phobius"/>
    </source>
</evidence>
<keyword evidence="1" id="KW-0812">Transmembrane</keyword>
<comment type="caution">
    <text evidence="2">The sequence shown here is derived from an EMBL/GenBank/DDBJ whole genome shotgun (WGS) entry which is preliminary data.</text>
</comment>
<dbReference type="Proteomes" id="UP000813444">
    <property type="component" value="Unassembled WGS sequence"/>
</dbReference>
<dbReference type="AlphaFoldDB" id="A0A8K0SY95"/>
<reference evidence="2" key="1">
    <citation type="journal article" date="2021" name="Nat. Commun.">
        <title>Genetic determinants of endophytism in the Arabidopsis root mycobiome.</title>
        <authorList>
            <person name="Mesny F."/>
            <person name="Miyauchi S."/>
            <person name="Thiergart T."/>
            <person name="Pickel B."/>
            <person name="Atanasova L."/>
            <person name="Karlsson M."/>
            <person name="Huettel B."/>
            <person name="Barry K.W."/>
            <person name="Haridas S."/>
            <person name="Chen C."/>
            <person name="Bauer D."/>
            <person name="Andreopoulos W."/>
            <person name="Pangilinan J."/>
            <person name="LaButti K."/>
            <person name="Riley R."/>
            <person name="Lipzen A."/>
            <person name="Clum A."/>
            <person name="Drula E."/>
            <person name="Henrissat B."/>
            <person name="Kohler A."/>
            <person name="Grigoriev I.V."/>
            <person name="Martin F.M."/>
            <person name="Hacquard S."/>
        </authorList>
    </citation>
    <scope>NUCLEOTIDE SEQUENCE</scope>
    <source>
        <strain evidence="2">MPI-CAGE-CH-0235</strain>
    </source>
</reference>
<name>A0A8K0SY95_9HYPO</name>
<accession>A0A8K0SY95</accession>
<proteinExistence type="predicted"/>
<feature type="transmembrane region" description="Helical" evidence="1">
    <location>
        <begin position="6"/>
        <end position="30"/>
    </location>
</feature>
<keyword evidence="1" id="KW-0472">Membrane</keyword>